<dbReference type="SUPFAM" id="SSF54593">
    <property type="entry name" value="Glyoxalase/Bleomycin resistance protein/Dihydroxybiphenyl dioxygenase"/>
    <property type="match status" value="1"/>
</dbReference>
<dbReference type="PROSITE" id="PS51819">
    <property type="entry name" value="VOC"/>
    <property type="match status" value="1"/>
</dbReference>
<dbReference type="Gene3D" id="3.10.180.10">
    <property type="entry name" value="2,3-Dihydroxybiphenyl 1,2-Dioxygenase, domain 1"/>
    <property type="match status" value="1"/>
</dbReference>
<dbReference type="InterPro" id="IPR037523">
    <property type="entry name" value="VOC_core"/>
</dbReference>
<evidence type="ECO:0000313" key="3">
    <source>
        <dbReference type="Proteomes" id="UP000287188"/>
    </source>
</evidence>
<dbReference type="EMBL" id="BIFS01000002">
    <property type="protein sequence ID" value="GCE23023.1"/>
    <property type="molecule type" value="Genomic_DNA"/>
</dbReference>
<dbReference type="Pfam" id="PF00903">
    <property type="entry name" value="Glyoxalase"/>
    <property type="match status" value="1"/>
</dbReference>
<reference evidence="3" key="1">
    <citation type="submission" date="2018-12" db="EMBL/GenBank/DDBJ databases">
        <title>Tengunoibacter tsumagoiensis gen. nov., sp. nov., Dictyobacter kobayashii sp. nov., D. alpinus sp. nov., and D. joshuensis sp. nov. and description of Dictyobacteraceae fam. nov. within the order Ktedonobacterales isolated from Tengu-no-mugimeshi.</title>
        <authorList>
            <person name="Wang C.M."/>
            <person name="Zheng Y."/>
            <person name="Sakai Y."/>
            <person name="Toyoda A."/>
            <person name="Minakuchi Y."/>
            <person name="Abe K."/>
            <person name="Yokota A."/>
            <person name="Yabe S."/>
        </authorList>
    </citation>
    <scope>NUCLEOTIDE SEQUENCE [LARGE SCALE GENOMIC DNA]</scope>
    <source>
        <strain evidence="3">Uno11</strain>
    </source>
</reference>
<keyword evidence="3" id="KW-1185">Reference proteome</keyword>
<dbReference type="InterPro" id="IPR004360">
    <property type="entry name" value="Glyas_Fos-R_dOase_dom"/>
</dbReference>
<dbReference type="CDD" id="cd06587">
    <property type="entry name" value="VOC"/>
    <property type="match status" value="1"/>
</dbReference>
<comment type="caution">
    <text evidence="2">The sequence shown here is derived from an EMBL/GenBank/DDBJ whole genome shotgun (WGS) entry which is preliminary data.</text>
</comment>
<organism evidence="2 3">
    <name type="scientific">Dictyobacter kobayashii</name>
    <dbReference type="NCBI Taxonomy" id="2014872"/>
    <lineage>
        <taxon>Bacteria</taxon>
        <taxon>Bacillati</taxon>
        <taxon>Chloroflexota</taxon>
        <taxon>Ktedonobacteria</taxon>
        <taxon>Ktedonobacterales</taxon>
        <taxon>Dictyobacteraceae</taxon>
        <taxon>Dictyobacter</taxon>
    </lineage>
</organism>
<evidence type="ECO:0000313" key="2">
    <source>
        <dbReference type="EMBL" id="GCE23023.1"/>
    </source>
</evidence>
<protein>
    <recommendedName>
        <fullName evidence="1">VOC domain-containing protein</fullName>
    </recommendedName>
</protein>
<dbReference type="InterPro" id="IPR029068">
    <property type="entry name" value="Glyas_Bleomycin-R_OHBP_Dase"/>
</dbReference>
<dbReference type="AlphaFoldDB" id="A0A402AVH8"/>
<accession>A0A402AVH8</accession>
<name>A0A402AVH8_9CHLR</name>
<dbReference type="RefSeq" id="WP_161977862.1">
    <property type="nucleotide sequence ID" value="NZ_BIFS01000002.1"/>
</dbReference>
<dbReference type="Proteomes" id="UP000287188">
    <property type="component" value="Unassembled WGS sequence"/>
</dbReference>
<feature type="domain" description="VOC" evidence="1">
    <location>
        <begin position="64"/>
        <end position="177"/>
    </location>
</feature>
<sequence length="183" mass="20352">MKEAKQQFNVYLAPDTIKQMKHRAIDEQLSLSDLVEKIFTAYLAENAEEDGTQAPAVAAQQKEKLNLQPLIHVNDMGKALDFYSKLGATILHGSRDGDWALLRLGSTELGLLAHPANPEQNEGRVELNFEYSASLEELEKKLRAAGVTIARPTGDEGFGYQLQLEDPDGMLVKINQLDPELYN</sequence>
<proteinExistence type="predicted"/>
<gene>
    <name evidence="2" type="ORF">KDK_68230</name>
</gene>
<evidence type="ECO:0000259" key="1">
    <source>
        <dbReference type="PROSITE" id="PS51819"/>
    </source>
</evidence>